<evidence type="ECO:0000256" key="1">
    <source>
        <dbReference type="SAM" id="MobiDB-lite"/>
    </source>
</evidence>
<proteinExistence type="predicted"/>
<dbReference type="RefSeq" id="WP_281736512.1">
    <property type="nucleotide sequence ID" value="NZ_JAKETQ010000002.1"/>
</dbReference>
<reference evidence="4" key="1">
    <citation type="submission" date="2022-03" db="EMBL/GenBank/DDBJ databases">
        <title>The complete genome sequence of a Methyloterrigena soli.</title>
        <authorList>
            <person name="Zi Z."/>
        </authorList>
    </citation>
    <scope>NUCLEOTIDE SEQUENCE</scope>
    <source>
        <strain evidence="4">M48</strain>
    </source>
</reference>
<dbReference type="SUPFAM" id="SSF47473">
    <property type="entry name" value="EF-hand"/>
    <property type="match status" value="1"/>
</dbReference>
<evidence type="ECO:0000313" key="4">
    <source>
        <dbReference type="EMBL" id="MCI0128306.1"/>
    </source>
</evidence>
<feature type="signal peptide" evidence="2">
    <location>
        <begin position="1"/>
        <end position="21"/>
    </location>
</feature>
<evidence type="ECO:0000256" key="2">
    <source>
        <dbReference type="SAM" id="SignalP"/>
    </source>
</evidence>
<dbReference type="AlphaFoldDB" id="A0AA41UHG7"/>
<gene>
    <name evidence="4" type="ORF">ML536_15860</name>
</gene>
<dbReference type="EMBL" id="JALAZD010000002">
    <property type="protein sequence ID" value="MCI0128306.1"/>
    <property type="molecule type" value="Genomic_DNA"/>
</dbReference>
<dbReference type="PROSITE" id="PS50222">
    <property type="entry name" value="EF_HAND_2"/>
    <property type="match status" value="1"/>
</dbReference>
<dbReference type="Proteomes" id="UP001156140">
    <property type="component" value="Unassembled WGS sequence"/>
</dbReference>
<dbReference type="InterPro" id="IPR011992">
    <property type="entry name" value="EF-hand-dom_pair"/>
</dbReference>
<accession>A0AA41UHG7</accession>
<evidence type="ECO:0000313" key="5">
    <source>
        <dbReference type="Proteomes" id="UP001156140"/>
    </source>
</evidence>
<name>A0AA41UHG7_9HYPH</name>
<dbReference type="InterPro" id="IPR002048">
    <property type="entry name" value="EF_hand_dom"/>
</dbReference>
<dbReference type="GO" id="GO:0005509">
    <property type="term" value="F:calcium ion binding"/>
    <property type="evidence" value="ECO:0007669"/>
    <property type="project" value="InterPro"/>
</dbReference>
<dbReference type="Gene3D" id="1.10.238.10">
    <property type="entry name" value="EF-hand"/>
    <property type="match status" value="1"/>
</dbReference>
<keyword evidence="5" id="KW-1185">Reference proteome</keyword>
<feature type="region of interest" description="Disordered" evidence="1">
    <location>
        <begin position="76"/>
        <end position="102"/>
    </location>
</feature>
<feature type="chain" id="PRO_5041273322" description="EF-hand domain-containing protein" evidence="2">
    <location>
        <begin position="22"/>
        <end position="102"/>
    </location>
</feature>
<keyword evidence="2" id="KW-0732">Signal</keyword>
<evidence type="ECO:0000259" key="3">
    <source>
        <dbReference type="PROSITE" id="PS50222"/>
    </source>
</evidence>
<comment type="caution">
    <text evidence="4">The sequence shown here is derived from an EMBL/GenBank/DDBJ whole genome shotgun (WGS) entry which is preliminary data.</text>
</comment>
<organism evidence="4 5">
    <name type="scientific">Paradevosia shaoguanensis</name>
    <dbReference type="NCBI Taxonomy" id="1335043"/>
    <lineage>
        <taxon>Bacteria</taxon>
        <taxon>Pseudomonadati</taxon>
        <taxon>Pseudomonadota</taxon>
        <taxon>Alphaproteobacteria</taxon>
        <taxon>Hyphomicrobiales</taxon>
        <taxon>Devosiaceae</taxon>
        <taxon>Paradevosia</taxon>
    </lineage>
</organism>
<sequence>MKKLLLMTAAVITLSAGGALAQNTPDFATTDGDKSGEVTFSELILQYPDVSQEQFDTADADKSGGLNEKEFLMVVTPNTESVNENDDNQNKDDAAPATPPAQ</sequence>
<protein>
    <recommendedName>
        <fullName evidence="3">EF-hand domain-containing protein</fullName>
    </recommendedName>
</protein>
<feature type="domain" description="EF-hand" evidence="3">
    <location>
        <begin position="46"/>
        <end position="81"/>
    </location>
</feature>